<sequence>MEIEQALFASVVRTEKADEIRILKFTQQWFIGVKHQMNCSGAFQSWQGQ</sequence>
<comment type="caution">
    <text evidence="1">The sequence shown here is derived from an EMBL/GenBank/DDBJ whole genome shotgun (WGS) entry which is preliminary data.</text>
</comment>
<evidence type="ECO:0000313" key="2">
    <source>
        <dbReference type="Proteomes" id="UP001595807"/>
    </source>
</evidence>
<name>A0ABV8CW81_9STRE</name>
<organism evidence="1 2">
    <name type="scientific">Streptococcus caprae</name>
    <dbReference type="NCBI Taxonomy" id="1640501"/>
    <lineage>
        <taxon>Bacteria</taxon>
        <taxon>Bacillati</taxon>
        <taxon>Bacillota</taxon>
        <taxon>Bacilli</taxon>
        <taxon>Lactobacillales</taxon>
        <taxon>Streptococcaceae</taxon>
        <taxon>Streptococcus</taxon>
    </lineage>
</organism>
<protein>
    <submittedName>
        <fullName evidence="1">Uncharacterized protein</fullName>
    </submittedName>
</protein>
<keyword evidence="2" id="KW-1185">Reference proteome</keyword>
<dbReference type="Proteomes" id="UP001595807">
    <property type="component" value="Unassembled WGS sequence"/>
</dbReference>
<accession>A0ABV8CW81</accession>
<evidence type="ECO:0000313" key="1">
    <source>
        <dbReference type="EMBL" id="MFC3928260.1"/>
    </source>
</evidence>
<proteinExistence type="predicted"/>
<dbReference type="EMBL" id="JBHRZV010000049">
    <property type="protein sequence ID" value="MFC3928260.1"/>
    <property type="molecule type" value="Genomic_DNA"/>
</dbReference>
<gene>
    <name evidence="1" type="ORF">ACFORF_06735</name>
</gene>
<reference evidence="2" key="1">
    <citation type="journal article" date="2019" name="Int. J. Syst. Evol. Microbiol.">
        <title>The Global Catalogue of Microorganisms (GCM) 10K type strain sequencing project: providing services to taxonomists for standard genome sequencing and annotation.</title>
        <authorList>
            <consortium name="The Broad Institute Genomics Platform"/>
            <consortium name="The Broad Institute Genome Sequencing Center for Infectious Disease"/>
            <person name="Wu L."/>
            <person name="Ma J."/>
        </authorList>
    </citation>
    <scope>NUCLEOTIDE SEQUENCE [LARGE SCALE GENOMIC DNA]</scope>
    <source>
        <strain evidence="2">CCUG 67170</strain>
    </source>
</reference>